<reference evidence="2" key="1">
    <citation type="journal article" date="2019" name="Int. J. Syst. Evol. Microbiol.">
        <title>The Global Catalogue of Microorganisms (GCM) 10K type strain sequencing project: providing services to taxonomists for standard genome sequencing and annotation.</title>
        <authorList>
            <consortium name="The Broad Institute Genomics Platform"/>
            <consortium name="The Broad Institute Genome Sequencing Center for Infectious Disease"/>
            <person name="Wu L."/>
            <person name="Ma J."/>
        </authorList>
    </citation>
    <scope>NUCLEOTIDE SEQUENCE [LARGE SCALE GENOMIC DNA]</scope>
    <source>
        <strain evidence="2">KCTC 12907</strain>
    </source>
</reference>
<sequence length="157" mass="16568">MTAIVGIFRQEDQVMEGIRQLREAGAESADIRVVVGNRESAPLLGSSSDVNLEELREIQATRRREHGDEWVAGVAPLSAYPAANMAAGNTGPGVIVAADDDGSNDTGAVLAAIGIPDRFCERCADAIDNGHYLLVVDDGREIGAQRILNRAGASEPD</sequence>
<dbReference type="RefSeq" id="WP_378051035.1">
    <property type="nucleotide sequence ID" value="NZ_JBHMDN010000032.1"/>
</dbReference>
<organism evidence="1 2">
    <name type="scientific">Cohnella cellulosilytica</name>
    <dbReference type="NCBI Taxonomy" id="986710"/>
    <lineage>
        <taxon>Bacteria</taxon>
        <taxon>Bacillati</taxon>
        <taxon>Bacillota</taxon>
        <taxon>Bacilli</taxon>
        <taxon>Bacillales</taxon>
        <taxon>Paenibacillaceae</taxon>
        <taxon>Cohnella</taxon>
    </lineage>
</organism>
<evidence type="ECO:0000313" key="1">
    <source>
        <dbReference type="EMBL" id="MFC7147917.1"/>
    </source>
</evidence>
<evidence type="ECO:0000313" key="2">
    <source>
        <dbReference type="Proteomes" id="UP001596378"/>
    </source>
</evidence>
<comment type="caution">
    <text evidence="1">The sequence shown here is derived from an EMBL/GenBank/DDBJ whole genome shotgun (WGS) entry which is preliminary data.</text>
</comment>
<protein>
    <recommendedName>
        <fullName evidence="3">Heat induced stress protein YflT</fullName>
    </recommendedName>
</protein>
<gene>
    <name evidence="1" type="ORF">ACFQMJ_05155</name>
</gene>
<evidence type="ECO:0008006" key="3">
    <source>
        <dbReference type="Google" id="ProtNLM"/>
    </source>
</evidence>
<dbReference type="EMBL" id="JBHTAI010000003">
    <property type="protein sequence ID" value="MFC7147917.1"/>
    <property type="molecule type" value="Genomic_DNA"/>
</dbReference>
<name>A0ABW2F6V7_9BACL</name>
<keyword evidence="2" id="KW-1185">Reference proteome</keyword>
<proteinExistence type="predicted"/>
<dbReference type="Proteomes" id="UP001596378">
    <property type="component" value="Unassembled WGS sequence"/>
</dbReference>
<accession>A0ABW2F6V7</accession>